<feature type="region of interest" description="Disordered" evidence="2">
    <location>
        <begin position="455"/>
        <end position="515"/>
    </location>
</feature>
<comment type="similarity">
    <text evidence="1">Belongs to the phospholipid scramblase family.</text>
</comment>
<dbReference type="OMA" id="MIGFEQA"/>
<feature type="compositionally biased region" description="Gly residues" evidence="2">
    <location>
        <begin position="538"/>
        <end position="551"/>
    </location>
</feature>
<dbReference type="FunCoup" id="A0A066VXM6">
    <property type="interactions" value="118"/>
</dbReference>
<comment type="caution">
    <text evidence="3">The sequence shown here is derived from an EMBL/GenBank/DDBJ whole genome shotgun (WGS) entry which is preliminary data.</text>
</comment>
<evidence type="ECO:0000313" key="3">
    <source>
        <dbReference type="EMBL" id="KDN46462.1"/>
    </source>
</evidence>
<feature type="compositionally biased region" description="Gly residues" evidence="2">
    <location>
        <begin position="455"/>
        <end position="469"/>
    </location>
</feature>
<reference evidence="3 4" key="1">
    <citation type="submission" date="2014-05" db="EMBL/GenBank/DDBJ databases">
        <title>Draft genome sequence of a rare smut relative, Tilletiaria anomala UBC 951.</title>
        <authorList>
            <consortium name="DOE Joint Genome Institute"/>
            <person name="Toome M."/>
            <person name="Kuo A."/>
            <person name="Henrissat B."/>
            <person name="Lipzen A."/>
            <person name="Tritt A."/>
            <person name="Yoshinaga Y."/>
            <person name="Zane M."/>
            <person name="Barry K."/>
            <person name="Grigoriev I.V."/>
            <person name="Spatafora J.W."/>
            <person name="Aimea M.C."/>
        </authorList>
    </citation>
    <scope>NUCLEOTIDE SEQUENCE [LARGE SCALE GENOMIC DNA]</scope>
    <source>
        <strain evidence="3 4">UBC 951</strain>
    </source>
</reference>
<dbReference type="GO" id="GO:0017128">
    <property type="term" value="F:phospholipid scramblase activity"/>
    <property type="evidence" value="ECO:0007669"/>
    <property type="project" value="InterPro"/>
</dbReference>
<evidence type="ECO:0000256" key="1">
    <source>
        <dbReference type="ARBA" id="ARBA00005350"/>
    </source>
</evidence>
<dbReference type="PANTHER" id="PTHR23248">
    <property type="entry name" value="PHOSPHOLIPID SCRAMBLASE-RELATED"/>
    <property type="match status" value="1"/>
</dbReference>
<sequence length="564" mass="59863">MPFPSPGADLTITRLSVGAQALIAKQPNRTYAFSRFPNEGPRFVRRPGGAQSHRSSRAACAAEVEGPVQPPGASAGTGKDGAVVSQELFTPVNIPHDPEGVLSKENDPNLVDVLGQRALVVTREVEMLKWVANETILHIFLGFEQANRYALLSPTGQPIGYLAEEEPGILGGSLRRQLLRTHRPFTATLLSTSGQPLLLFKRNFTLVNSTVQVFRLDPSWDGSGYGSRAGQEGEGMKLIGESQQVWHPWRRKYDLFVNRPAEETAQSAFEQFARVDSGLLAWDFVMQDQDERLIGTINRNFRGFGRELFTDTGQYVLRFDSVAQDELPIARISQAVDSGHPRSDDGIGQEIVPSNESTRVLTLDERAVSLATAVSIDFDYFSRHSRGGSGGMFPFFWWGSSTPSEVEGGQPAPAPGAGNSGQDSRGIVETPGAPGQDAGGLVGGGDIGVGYGMMGGGRTGGEGPSGAAGSGVPAADSGVYPLPQEPGSYGQEQPYHGGGWDAQHPPQGGMDGWTPGPHEGIGGEEVWGGEEPWSESPGFGGSGESDGGGGGLFQVLWNVFGGDN</sequence>
<gene>
    <name evidence="3" type="ORF">K437DRAFT_268111</name>
</gene>
<accession>A0A066VXM6</accession>
<evidence type="ECO:0000256" key="2">
    <source>
        <dbReference type="SAM" id="MobiDB-lite"/>
    </source>
</evidence>
<dbReference type="RefSeq" id="XP_013243551.1">
    <property type="nucleotide sequence ID" value="XM_013388097.1"/>
</dbReference>
<keyword evidence="4" id="KW-1185">Reference proteome</keyword>
<dbReference type="PANTHER" id="PTHR23248:SF9">
    <property type="entry name" value="PHOSPHOLIPID SCRAMBLASE"/>
    <property type="match status" value="1"/>
</dbReference>
<dbReference type="HOGENOM" id="CLU_023808_3_1_1"/>
<proteinExistence type="inferred from homology"/>
<feature type="region of interest" description="Disordered" evidence="2">
    <location>
        <begin position="529"/>
        <end position="551"/>
    </location>
</feature>
<protein>
    <submittedName>
        <fullName evidence="3">Scramblase-domain-containing protein</fullName>
    </submittedName>
</protein>
<dbReference type="OrthoDB" id="191150at2759"/>
<dbReference type="AlphaFoldDB" id="A0A066VXM6"/>
<dbReference type="GeneID" id="25265993"/>
<dbReference type="EMBL" id="JMSN01000035">
    <property type="protein sequence ID" value="KDN46462.1"/>
    <property type="molecule type" value="Genomic_DNA"/>
</dbReference>
<dbReference type="InParanoid" id="A0A066VXM6"/>
<feature type="region of interest" description="Disordered" evidence="2">
    <location>
        <begin position="42"/>
        <end position="80"/>
    </location>
</feature>
<name>A0A066VXM6_TILAU</name>
<feature type="compositionally biased region" description="Low complexity" evidence="2">
    <location>
        <begin position="408"/>
        <end position="417"/>
    </location>
</feature>
<dbReference type="Pfam" id="PF03803">
    <property type="entry name" value="Scramblase"/>
    <property type="match status" value="1"/>
</dbReference>
<dbReference type="Proteomes" id="UP000027361">
    <property type="component" value="Unassembled WGS sequence"/>
</dbReference>
<dbReference type="InterPro" id="IPR005552">
    <property type="entry name" value="Scramblase"/>
</dbReference>
<organism evidence="3 4">
    <name type="scientific">Tilletiaria anomala (strain ATCC 24038 / CBS 436.72 / UBC 951)</name>
    <dbReference type="NCBI Taxonomy" id="1037660"/>
    <lineage>
        <taxon>Eukaryota</taxon>
        <taxon>Fungi</taxon>
        <taxon>Dikarya</taxon>
        <taxon>Basidiomycota</taxon>
        <taxon>Ustilaginomycotina</taxon>
        <taxon>Exobasidiomycetes</taxon>
        <taxon>Georgefischeriales</taxon>
        <taxon>Tilletiariaceae</taxon>
        <taxon>Tilletiaria</taxon>
    </lineage>
</organism>
<evidence type="ECO:0000313" key="4">
    <source>
        <dbReference type="Proteomes" id="UP000027361"/>
    </source>
</evidence>
<dbReference type="GO" id="GO:0005886">
    <property type="term" value="C:plasma membrane"/>
    <property type="evidence" value="ECO:0007669"/>
    <property type="project" value="TreeGrafter"/>
</dbReference>
<dbReference type="STRING" id="1037660.A0A066VXM6"/>
<feature type="region of interest" description="Disordered" evidence="2">
    <location>
        <begin position="404"/>
        <end position="441"/>
    </location>
</feature>